<dbReference type="RefSeq" id="WP_073330590.1">
    <property type="nucleotide sequence ID" value="NZ_FQYO01000004.1"/>
</dbReference>
<sequence length="115" mass="12850">MERSAILDEMIEFAMEALLSGEPLRRRRVVRDLAHRWPDESAHAISFALTSATALIEDTFRDAANHDPVVPLGYRLSALISADIHAIQAMGQSPARAGDLLHFWRRADPGYLDVQ</sequence>
<dbReference type="AlphaFoldDB" id="A0A1M6FKL6"/>
<organism evidence="1 2">
    <name type="scientific">Wenxinia saemankumensis</name>
    <dbReference type="NCBI Taxonomy" id="1447782"/>
    <lineage>
        <taxon>Bacteria</taxon>
        <taxon>Pseudomonadati</taxon>
        <taxon>Pseudomonadota</taxon>
        <taxon>Alphaproteobacteria</taxon>
        <taxon>Rhodobacterales</taxon>
        <taxon>Roseobacteraceae</taxon>
        <taxon>Wenxinia</taxon>
    </lineage>
</organism>
<dbReference type="EMBL" id="FQYO01000004">
    <property type="protein sequence ID" value="SHI98159.1"/>
    <property type="molecule type" value="Genomic_DNA"/>
</dbReference>
<reference evidence="1 2" key="1">
    <citation type="submission" date="2016-11" db="EMBL/GenBank/DDBJ databases">
        <authorList>
            <person name="Jaros S."/>
            <person name="Januszkiewicz K."/>
            <person name="Wedrychowicz H."/>
        </authorList>
    </citation>
    <scope>NUCLEOTIDE SEQUENCE [LARGE SCALE GENOMIC DNA]</scope>
    <source>
        <strain evidence="1 2">DSM 100565</strain>
    </source>
</reference>
<protein>
    <submittedName>
        <fullName evidence="1">Uncharacterized protein</fullName>
    </submittedName>
</protein>
<gene>
    <name evidence="1" type="ORF">SAMN05444417_2367</name>
</gene>
<keyword evidence="2" id="KW-1185">Reference proteome</keyword>
<evidence type="ECO:0000313" key="2">
    <source>
        <dbReference type="Proteomes" id="UP000184292"/>
    </source>
</evidence>
<evidence type="ECO:0000313" key="1">
    <source>
        <dbReference type="EMBL" id="SHI98159.1"/>
    </source>
</evidence>
<dbReference type="Proteomes" id="UP000184292">
    <property type="component" value="Unassembled WGS sequence"/>
</dbReference>
<proteinExistence type="predicted"/>
<accession>A0A1M6FKL6</accession>
<name>A0A1M6FKL6_9RHOB</name>
<dbReference type="OrthoDB" id="7689048at2"/>